<proteinExistence type="predicted"/>
<reference evidence="1 2" key="1">
    <citation type="submission" date="2018-06" db="EMBL/GenBank/DDBJ databases">
        <title>Comparative genomics of rhizobia nodulating Arachis hypogaea in China.</title>
        <authorList>
            <person name="Li Y."/>
        </authorList>
    </citation>
    <scope>NUCLEOTIDE SEQUENCE [LARGE SCALE GENOMIC DNA]</scope>
    <source>
        <strain evidence="1 2">CCBAU 51670</strain>
    </source>
</reference>
<dbReference type="EMBL" id="CP030053">
    <property type="protein sequence ID" value="QAU49665.1"/>
    <property type="molecule type" value="Genomic_DNA"/>
</dbReference>
<name>A0AAE5X6I3_9BRAD</name>
<dbReference type="Proteomes" id="UP000288972">
    <property type="component" value="Chromosome"/>
</dbReference>
<dbReference type="AlphaFoldDB" id="A0AAE5X6I3"/>
<protein>
    <submittedName>
        <fullName evidence="1">Uncharacterized protein</fullName>
    </submittedName>
</protein>
<dbReference type="RefSeq" id="WP_128954419.1">
    <property type="nucleotide sequence ID" value="NZ_CP030053.1"/>
</dbReference>
<accession>A0AAE5X6I3</accession>
<dbReference type="KEGG" id="bgz:XH91_32740"/>
<evidence type="ECO:0000313" key="2">
    <source>
        <dbReference type="Proteomes" id="UP000288972"/>
    </source>
</evidence>
<gene>
    <name evidence="1" type="ORF">XH91_32740</name>
</gene>
<evidence type="ECO:0000313" key="1">
    <source>
        <dbReference type="EMBL" id="QAU49665.1"/>
    </source>
</evidence>
<sequence length="68" mass="7577">MASQPVVKFKLGYVTATFWQNGSHYNTVLSKSYKDGSDWKETDQLGTGDLLNAAKVLQRAEEFCSTQS</sequence>
<organism evidence="1 2">
    <name type="scientific">Bradyrhizobium guangzhouense</name>
    <dbReference type="NCBI Taxonomy" id="1325095"/>
    <lineage>
        <taxon>Bacteria</taxon>
        <taxon>Pseudomonadati</taxon>
        <taxon>Pseudomonadota</taxon>
        <taxon>Alphaproteobacteria</taxon>
        <taxon>Hyphomicrobiales</taxon>
        <taxon>Nitrobacteraceae</taxon>
        <taxon>Bradyrhizobium</taxon>
    </lineage>
</organism>